<dbReference type="SUPFAM" id="SSF88697">
    <property type="entry name" value="PUA domain-like"/>
    <property type="match status" value="1"/>
</dbReference>
<dbReference type="Gene3D" id="3.10.400.10">
    <property type="entry name" value="Sulfate adenylyltransferase"/>
    <property type="match status" value="1"/>
</dbReference>
<dbReference type="PANTHER" id="PTHR43509:SF1">
    <property type="entry name" value="SULFATE ADENYLYLTRANSFERASE"/>
    <property type="match status" value="1"/>
</dbReference>
<feature type="domain" description="Sulphate adenylyltransferase catalytic" evidence="10">
    <location>
        <begin position="257"/>
        <end position="470"/>
    </location>
</feature>
<keyword evidence="3" id="KW-0808">Transferase</keyword>
<dbReference type="Pfam" id="PF14306">
    <property type="entry name" value="PUA_2"/>
    <property type="match status" value="1"/>
</dbReference>
<comment type="similarity">
    <text evidence="8">Belongs to the sulfate adenylyltransferase family.</text>
</comment>
<keyword evidence="5" id="KW-0547">Nucleotide-binding</keyword>
<dbReference type="GO" id="GO:0005524">
    <property type="term" value="F:ATP binding"/>
    <property type="evidence" value="ECO:0007669"/>
    <property type="project" value="UniProtKB-KW"/>
</dbReference>
<dbReference type="SUPFAM" id="SSF52374">
    <property type="entry name" value="Nucleotidylyl transferase"/>
    <property type="match status" value="1"/>
</dbReference>
<dbReference type="InterPro" id="IPR014729">
    <property type="entry name" value="Rossmann-like_a/b/a_fold"/>
</dbReference>
<evidence type="ECO:0000259" key="11">
    <source>
        <dbReference type="Pfam" id="PF14306"/>
    </source>
</evidence>
<evidence type="ECO:0000256" key="2">
    <source>
        <dbReference type="ARBA" id="ARBA00012391"/>
    </source>
</evidence>
<feature type="domain" description="ATP-sulfurylase PUA-like" evidence="11">
    <location>
        <begin position="71"/>
        <end position="218"/>
    </location>
</feature>
<dbReference type="CDD" id="cd00517">
    <property type="entry name" value="ATPS"/>
    <property type="match status" value="1"/>
</dbReference>
<proteinExistence type="inferred from homology"/>
<evidence type="ECO:0000256" key="7">
    <source>
        <dbReference type="ARBA" id="ARBA00031812"/>
    </source>
</evidence>
<dbReference type="STRING" id="554055.A0A2P6VFU4"/>
<protein>
    <recommendedName>
        <fullName evidence="2">sulfate adenylyltransferase</fullName>
        <ecNumber evidence="2">2.7.7.4</ecNumber>
    </recommendedName>
    <alternativeName>
        <fullName evidence="9">ATP-sulfurylase</fullName>
    </alternativeName>
    <alternativeName>
        <fullName evidence="7">Sulfate adenylate transferase</fullName>
    </alternativeName>
</protein>
<keyword evidence="4 12" id="KW-0548">Nucleotidyltransferase</keyword>
<dbReference type="InterPro" id="IPR024951">
    <property type="entry name" value="Sulfurylase_cat_dom"/>
</dbReference>
<evidence type="ECO:0000313" key="13">
    <source>
        <dbReference type="Proteomes" id="UP000239649"/>
    </source>
</evidence>
<keyword evidence="6" id="KW-0067">ATP-binding</keyword>
<name>A0A2P6VFU4_9CHLO</name>
<evidence type="ECO:0000256" key="1">
    <source>
        <dbReference type="ARBA" id="ARBA00005048"/>
    </source>
</evidence>
<reference evidence="12 13" key="1">
    <citation type="journal article" date="2018" name="Plant J.">
        <title>Genome sequences of Chlorella sorokiniana UTEX 1602 and Micractinium conductrix SAG 241.80: implications to maltose excretion by a green alga.</title>
        <authorList>
            <person name="Arriola M.B."/>
            <person name="Velmurugan N."/>
            <person name="Zhang Y."/>
            <person name="Plunkett M.H."/>
            <person name="Hondzo H."/>
            <person name="Barney B.M."/>
        </authorList>
    </citation>
    <scope>NUCLEOTIDE SEQUENCE [LARGE SCALE GENOMIC DNA]</scope>
    <source>
        <strain evidence="12 13">SAG 241.80</strain>
    </source>
</reference>
<keyword evidence="13" id="KW-1185">Reference proteome</keyword>
<dbReference type="Proteomes" id="UP000239649">
    <property type="component" value="Unassembled WGS sequence"/>
</dbReference>
<organism evidence="12 13">
    <name type="scientific">Micractinium conductrix</name>
    <dbReference type="NCBI Taxonomy" id="554055"/>
    <lineage>
        <taxon>Eukaryota</taxon>
        <taxon>Viridiplantae</taxon>
        <taxon>Chlorophyta</taxon>
        <taxon>core chlorophytes</taxon>
        <taxon>Trebouxiophyceae</taxon>
        <taxon>Chlorellales</taxon>
        <taxon>Chlorellaceae</taxon>
        <taxon>Chlorella clade</taxon>
        <taxon>Micractinium</taxon>
    </lineage>
</organism>
<gene>
    <name evidence="12" type="ORF">C2E20_3774</name>
</gene>
<evidence type="ECO:0000256" key="4">
    <source>
        <dbReference type="ARBA" id="ARBA00022695"/>
    </source>
</evidence>
<dbReference type="OrthoDB" id="506431at2759"/>
<dbReference type="Pfam" id="PF01747">
    <property type="entry name" value="ATP-sulfurylase"/>
    <property type="match status" value="1"/>
</dbReference>
<dbReference type="AlphaFoldDB" id="A0A2P6VFU4"/>
<dbReference type="PANTHER" id="PTHR43509">
    <property type="match status" value="1"/>
</dbReference>
<evidence type="ECO:0000256" key="5">
    <source>
        <dbReference type="ARBA" id="ARBA00022741"/>
    </source>
</evidence>
<evidence type="ECO:0000259" key="10">
    <source>
        <dbReference type="Pfam" id="PF01747"/>
    </source>
</evidence>
<sequence>MATEALCRAAAPAARVAAPAAASKAAAPLRVQRPASGRRTAVGAAPARAAASRRAAVVVRAAAATERASLIAPHGGKLVNLMLPEDKKAAAVASATKTIELSDRNACDVELLCVGAFSPLEGFMHEADYQSVVEGHRLANGLLFGLPVVLDTEREDLVVGDRVLLTYNGEELAVFTVESKWKPNKPLEAQNCYRTTSIEHPAVQMITMERGKYYMGGNHLHYLPFPSKPMITMERGKYYMGGKVEGLRLPTRVFPCATPAEVRSTLPEGVAVLAFQCRNPIHRAHYELFIRALDAPNAGPGAVCLVHPTCGPTQDDDISGIVRYRTYEVLKEEANNPRLRWAYLPYSMHMAGPREAIQHMIIRKNYGCTHFIIGRDMAGSKSCLSGEDFYGAYDAQEFATANAPELGMQTVPSLNITYTEEKGYVTADVAEKEGLHKLNLSGTKFRKMLRAGEDIPEWFAFKSVVSVLREAIAEESASESE</sequence>
<dbReference type="Gene3D" id="3.40.50.620">
    <property type="entry name" value="HUPs"/>
    <property type="match status" value="1"/>
</dbReference>
<comment type="pathway">
    <text evidence="1">Sulfur metabolism; hydrogen sulfide biosynthesis; sulfite from sulfate: step 1/3.</text>
</comment>
<dbReference type="EC" id="2.7.7.4" evidence="2"/>
<dbReference type="GO" id="GO:0004781">
    <property type="term" value="F:sulfate adenylyltransferase (ATP) activity"/>
    <property type="evidence" value="ECO:0007669"/>
    <property type="project" value="UniProtKB-EC"/>
</dbReference>
<comment type="caution">
    <text evidence="12">The sequence shown here is derived from an EMBL/GenBank/DDBJ whole genome shotgun (WGS) entry which is preliminary data.</text>
</comment>
<evidence type="ECO:0000313" key="12">
    <source>
        <dbReference type="EMBL" id="PSC72960.1"/>
    </source>
</evidence>
<dbReference type="EMBL" id="LHPF02000008">
    <property type="protein sequence ID" value="PSC72960.1"/>
    <property type="molecule type" value="Genomic_DNA"/>
</dbReference>
<evidence type="ECO:0000256" key="3">
    <source>
        <dbReference type="ARBA" id="ARBA00022679"/>
    </source>
</evidence>
<dbReference type="GO" id="GO:0000103">
    <property type="term" value="P:sulfate assimilation"/>
    <property type="evidence" value="ECO:0007669"/>
    <property type="project" value="InterPro"/>
</dbReference>
<dbReference type="InterPro" id="IPR015947">
    <property type="entry name" value="PUA-like_sf"/>
</dbReference>
<dbReference type="InterPro" id="IPR025980">
    <property type="entry name" value="ATP-Sase_PUA-like_dom"/>
</dbReference>
<evidence type="ECO:0000256" key="8">
    <source>
        <dbReference type="ARBA" id="ARBA00037980"/>
    </source>
</evidence>
<accession>A0A2P6VFU4</accession>
<evidence type="ECO:0000256" key="9">
    <source>
        <dbReference type="ARBA" id="ARBA00041598"/>
    </source>
</evidence>
<evidence type="ECO:0000256" key="6">
    <source>
        <dbReference type="ARBA" id="ARBA00022840"/>
    </source>
</evidence>
<dbReference type="InterPro" id="IPR002650">
    <property type="entry name" value="Sulphate_adenylyltransferase"/>
</dbReference>